<comment type="caution">
    <text evidence="1">The sequence shown here is derived from an EMBL/GenBank/DDBJ whole genome shotgun (WGS) entry which is preliminary data.</text>
</comment>
<evidence type="ECO:0000313" key="2">
    <source>
        <dbReference type="Proteomes" id="UP000580474"/>
    </source>
</evidence>
<keyword evidence="2" id="KW-1185">Reference proteome</keyword>
<organism evidence="1 2">
    <name type="scientific">Saccharopolyspora gloriosae</name>
    <dbReference type="NCBI Taxonomy" id="455344"/>
    <lineage>
        <taxon>Bacteria</taxon>
        <taxon>Bacillati</taxon>
        <taxon>Actinomycetota</taxon>
        <taxon>Actinomycetes</taxon>
        <taxon>Pseudonocardiales</taxon>
        <taxon>Pseudonocardiaceae</taxon>
        <taxon>Saccharopolyspora</taxon>
    </lineage>
</organism>
<reference evidence="1 2" key="1">
    <citation type="submission" date="2020-08" db="EMBL/GenBank/DDBJ databases">
        <title>Sequencing the genomes of 1000 actinobacteria strains.</title>
        <authorList>
            <person name="Klenk H.-P."/>
        </authorList>
    </citation>
    <scope>NUCLEOTIDE SEQUENCE [LARGE SCALE GENOMIC DNA]</scope>
    <source>
        <strain evidence="1 2">DSM 45582</strain>
    </source>
</reference>
<dbReference type="AlphaFoldDB" id="A0A840NHX8"/>
<name>A0A840NHX8_9PSEU</name>
<dbReference type="EMBL" id="JACHIV010000001">
    <property type="protein sequence ID" value="MBB5069888.1"/>
    <property type="molecule type" value="Genomic_DNA"/>
</dbReference>
<gene>
    <name evidence="1" type="ORF">BJ969_002976</name>
</gene>
<proteinExistence type="predicted"/>
<evidence type="ECO:0000313" key="1">
    <source>
        <dbReference type="EMBL" id="MBB5069888.1"/>
    </source>
</evidence>
<sequence>MTKRYLPMTWVFARAPSGRSYTFRWGRGEHLMTVHAGDRRGSHDDEHVLDVVHTGGDWDDDEDVRVRARQWLRRNDEVPSRPGPEPRRRGAR</sequence>
<dbReference type="Proteomes" id="UP000580474">
    <property type="component" value="Unassembled WGS sequence"/>
</dbReference>
<accession>A0A840NHX8</accession>
<protein>
    <submittedName>
        <fullName evidence="1">Uncharacterized protein</fullName>
    </submittedName>
</protein>
<dbReference type="RefSeq" id="WP_184479507.1">
    <property type="nucleotide sequence ID" value="NZ_JACHIV010000001.1"/>
</dbReference>